<evidence type="ECO:0008006" key="3">
    <source>
        <dbReference type="Google" id="ProtNLM"/>
    </source>
</evidence>
<gene>
    <name evidence="1" type="ordered locus">Plim_3487</name>
</gene>
<organism evidence="1 2">
    <name type="scientific">Planctopirus limnophila (strain ATCC 43296 / DSM 3776 / IFAM 1008 / Mu 290)</name>
    <name type="common">Planctomyces limnophilus</name>
    <dbReference type="NCBI Taxonomy" id="521674"/>
    <lineage>
        <taxon>Bacteria</taxon>
        <taxon>Pseudomonadati</taxon>
        <taxon>Planctomycetota</taxon>
        <taxon>Planctomycetia</taxon>
        <taxon>Planctomycetales</taxon>
        <taxon>Planctomycetaceae</taxon>
        <taxon>Planctopirus</taxon>
    </lineage>
</organism>
<name>D5SV14_PLAL2</name>
<dbReference type="KEGG" id="plm:Plim_3487"/>
<dbReference type="eggNOG" id="ENOG5032ZS4">
    <property type="taxonomic scope" value="Bacteria"/>
</dbReference>
<accession>D5SV14</accession>
<protein>
    <recommendedName>
        <fullName evidence="3">HEAT repeat domain-containing protein</fullName>
    </recommendedName>
</protein>
<dbReference type="RefSeq" id="WP_013111731.1">
    <property type="nucleotide sequence ID" value="NC_014148.1"/>
</dbReference>
<evidence type="ECO:0000313" key="2">
    <source>
        <dbReference type="Proteomes" id="UP000002220"/>
    </source>
</evidence>
<dbReference type="STRING" id="521674.Plim_3487"/>
<dbReference type="HOGENOM" id="CLU_625366_0_0_0"/>
<proteinExistence type="predicted"/>
<evidence type="ECO:0000313" key="1">
    <source>
        <dbReference type="EMBL" id="ADG69300.1"/>
    </source>
</evidence>
<dbReference type="AlphaFoldDB" id="D5SV14"/>
<dbReference type="Proteomes" id="UP000002220">
    <property type="component" value="Chromosome"/>
</dbReference>
<reference evidence="1 2" key="1">
    <citation type="journal article" date="2010" name="Stand. Genomic Sci.">
        <title>Complete genome sequence of Planctomyces limnophilus type strain (Mu 290).</title>
        <authorList>
            <person name="Labutti K."/>
            <person name="Sikorski J."/>
            <person name="Schneider S."/>
            <person name="Nolan M."/>
            <person name="Lucas S."/>
            <person name="Glavina Del Rio T."/>
            <person name="Tice H."/>
            <person name="Cheng J.F."/>
            <person name="Goodwin L."/>
            <person name="Pitluck S."/>
            <person name="Liolios K."/>
            <person name="Ivanova N."/>
            <person name="Mavromatis K."/>
            <person name="Mikhailova N."/>
            <person name="Pati A."/>
            <person name="Chen A."/>
            <person name="Palaniappan K."/>
            <person name="Land M."/>
            <person name="Hauser L."/>
            <person name="Chang Y.J."/>
            <person name="Jeffries C.D."/>
            <person name="Tindall B.J."/>
            <person name="Rohde M."/>
            <person name="Goker M."/>
            <person name="Woyke T."/>
            <person name="Bristow J."/>
            <person name="Eisen J.A."/>
            <person name="Markowitz V."/>
            <person name="Hugenholtz P."/>
            <person name="Kyrpides N.C."/>
            <person name="Klenk H.P."/>
            <person name="Lapidus A."/>
        </authorList>
    </citation>
    <scope>NUCLEOTIDE SEQUENCE [LARGE SCALE GENOMIC DNA]</scope>
    <source>
        <strain evidence="2">ATCC 43296 / DSM 3776 / IFAM 1008 / 290</strain>
    </source>
</reference>
<dbReference type="EMBL" id="CP001744">
    <property type="protein sequence ID" value="ADG69300.1"/>
    <property type="molecule type" value="Genomic_DNA"/>
</dbReference>
<keyword evidence="2" id="KW-1185">Reference proteome</keyword>
<dbReference type="OrthoDB" id="2568996at2"/>
<sequence>MKFVDFSPPPMPTLEQQRDALQKGLGRARLWAERGCLDHDVLINACLRDLRYDRQCEGCRGEWLWGLVTAAGVIEKFEAPLLQALRSLSPENDQAARQLCELAFHYAKRGRQEFRDVLYSIVATTPLPDNRSIGESQLLALDGEAAFRLIAFTRGRYLETNAADWDDAHVVTEAMEICGEERILEIMATFSDPDRLRFAEIYHCEKKAEEEQKDRPRLNDTQVKSVADVVAAAREEPRGHWLITWGQSASEDDLNQVWEVIRVASEPKVLAHLLKVFRRRALPQFDERLIELCEHSDGDVRERAFIALGQNTDSRIRLFAVEEITGPDRNIHAVPLLQRNFQAGDEQLLCDFVETPDDAEERHSLLMDIRNILQENMESRVEELAQVIYFHTPCAICRDAAIELLEEDGTLPGWMAEEAIHDSQDSYRKRRCEQTKAE</sequence>